<dbReference type="AlphaFoldDB" id="A0A9P5UAL2"/>
<evidence type="ECO:0000313" key="4">
    <source>
        <dbReference type="Proteomes" id="UP000772434"/>
    </source>
</evidence>
<dbReference type="Proteomes" id="UP000772434">
    <property type="component" value="Unassembled WGS sequence"/>
</dbReference>
<dbReference type="OrthoDB" id="2322499at2759"/>
<evidence type="ECO:0000259" key="2">
    <source>
        <dbReference type="PROSITE" id="PS50181"/>
    </source>
</evidence>
<reference evidence="3" key="1">
    <citation type="submission" date="2020-11" db="EMBL/GenBank/DDBJ databases">
        <authorList>
            <consortium name="DOE Joint Genome Institute"/>
            <person name="Ahrendt S."/>
            <person name="Riley R."/>
            <person name="Andreopoulos W."/>
            <person name="Labutti K."/>
            <person name="Pangilinan J."/>
            <person name="Ruiz-Duenas F.J."/>
            <person name="Barrasa J.M."/>
            <person name="Sanchez-Garcia M."/>
            <person name="Camarero S."/>
            <person name="Miyauchi S."/>
            <person name="Serrano A."/>
            <person name="Linde D."/>
            <person name="Babiker R."/>
            <person name="Drula E."/>
            <person name="Ayuso-Fernandez I."/>
            <person name="Pacheco R."/>
            <person name="Padilla G."/>
            <person name="Ferreira P."/>
            <person name="Barriuso J."/>
            <person name="Kellner H."/>
            <person name="Castanera R."/>
            <person name="Alfaro M."/>
            <person name="Ramirez L."/>
            <person name="Pisabarro A.G."/>
            <person name="Kuo A."/>
            <person name="Tritt A."/>
            <person name="Lipzen A."/>
            <person name="He G."/>
            <person name="Yan M."/>
            <person name="Ng V."/>
            <person name="Cullen D."/>
            <person name="Martin F."/>
            <person name="Rosso M.-N."/>
            <person name="Henrissat B."/>
            <person name="Hibbett D."/>
            <person name="Martinez A.T."/>
            <person name="Grigoriev I.V."/>
        </authorList>
    </citation>
    <scope>NUCLEOTIDE SEQUENCE</scope>
    <source>
        <strain evidence="3">AH 40177</strain>
    </source>
</reference>
<dbReference type="PROSITE" id="PS50181">
    <property type="entry name" value="FBOX"/>
    <property type="match status" value="1"/>
</dbReference>
<protein>
    <recommendedName>
        <fullName evidence="2">F-box domain-containing protein</fullName>
    </recommendedName>
</protein>
<accession>A0A9P5UAL2</accession>
<dbReference type="SUPFAM" id="SSF81383">
    <property type="entry name" value="F-box domain"/>
    <property type="match status" value="1"/>
</dbReference>
<sequence length="223" mass="26181">MKTTNPRQARKKSKKSPSKPKATRTRGLLERLVHDVPLDVIFEIFYYLDSEDVLRLARTSRDLRRILMSKTSEVIWRTARKNVEDLPPRPHDLNEPQYAYLLYDPYCHLCERKKRCDDVYWSFRIRCCKKCALKTFPKWSEFYDTQPVEYRDLGVLPTEGVAGDGIDFEEEVVGNHKIAEEFKPSLKRFKLLKLVVNGSLVNKKRPRSRRSMVVCVPNGFIIS</sequence>
<dbReference type="Pfam" id="PF12937">
    <property type="entry name" value="F-box-like"/>
    <property type="match status" value="1"/>
</dbReference>
<organism evidence="3 4">
    <name type="scientific">Rhodocollybia butyracea</name>
    <dbReference type="NCBI Taxonomy" id="206335"/>
    <lineage>
        <taxon>Eukaryota</taxon>
        <taxon>Fungi</taxon>
        <taxon>Dikarya</taxon>
        <taxon>Basidiomycota</taxon>
        <taxon>Agaricomycotina</taxon>
        <taxon>Agaricomycetes</taxon>
        <taxon>Agaricomycetidae</taxon>
        <taxon>Agaricales</taxon>
        <taxon>Marasmiineae</taxon>
        <taxon>Omphalotaceae</taxon>
        <taxon>Rhodocollybia</taxon>
    </lineage>
</organism>
<evidence type="ECO:0000256" key="1">
    <source>
        <dbReference type="SAM" id="MobiDB-lite"/>
    </source>
</evidence>
<dbReference type="InterPro" id="IPR001810">
    <property type="entry name" value="F-box_dom"/>
</dbReference>
<dbReference type="Gene3D" id="1.20.1280.50">
    <property type="match status" value="1"/>
</dbReference>
<gene>
    <name evidence="3" type="ORF">BDP27DRAFT_1262744</name>
</gene>
<proteinExistence type="predicted"/>
<dbReference type="EMBL" id="JADNRY010000034">
    <property type="protein sequence ID" value="KAF9071193.1"/>
    <property type="molecule type" value="Genomic_DNA"/>
</dbReference>
<feature type="region of interest" description="Disordered" evidence="1">
    <location>
        <begin position="1"/>
        <end position="24"/>
    </location>
</feature>
<evidence type="ECO:0000313" key="3">
    <source>
        <dbReference type="EMBL" id="KAF9071193.1"/>
    </source>
</evidence>
<dbReference type="SMART" id="SM00256">
    <property type="entry name" value="FBOX"/>
    <property type="match status" value="1"/>
</dbReference>
<dbReference type="CDD" id="cd09917">
    <property type="entry name" value="F-box_SF"/>
    <property type="match status" value="1"/>
</dbReference>
<feature type="domain" description="F-box" evidence="2">
    <location>
        <begin position="30"/>
        <end position="79"/>
    </location>
</feature>
<dbReference type="InterPro" id="IPR036047">
    <property type="entry name" value="F-box-like_dom_sf"/>
</dbReference>
<name>A0A9P5UAL2_9AGAR</name>
<feature type="compositionally biased region" description="Basic residues" evidence="1">
    <location>
        <begin position="8"/>
        <end position="24"/>
    </location>
</feature>
<comment type="caution">
    <text evidence="3">The sequence shown here is derived from an EMBL/GenBank/DDBJ whole genome shotgun (WGS) entry which is preliminary data.</text>
</comment>
<keyword evidence="4" id="KW-1185">Reference proteome</keyword>